<dbReference type="Pfam" id="PF24866">
    <property type="entry name" value="DUF7732"/>
    <property type="match status" value="1"/>
</dbReference>
<evidence type="ECO:0000256" key="1">
    <source>
        <dbReference type="SAM" id="MobiDB-lite"/>
    </source>
</evidence>
<evidence type="ECO:0000313" key="5">
    <source>
        <dbReference type="EMBL" id="KAF4592159.1"/>
    </source>
</evidence>
<feature type="compositionally biased region" description="Gly residues" evidence="1">
    <location>
        <begin position="38"/>
        <end position="62"/>
    </location>
</feature>
<dbReference type="OrthoDB" id="5425547at2759"/>
<name>A0A8H4QAI1_9HYPO</name>
<feature type="domain" description="DUF7732" evidence="4">
    <location>
        <begin position="93"/>
        <end position="216"/>
    </location>
</feature>
<proteinExistence type="predicted"/>
<dbReference type="Proteomes" id="UP000562929">
    <property type="component" value="Unassembled WGS sequence"/>
</dbReference>
<accession>A0A8H4QAI1</accession>
<keyword evidence="3" id="KW-0732">Signal</keyword>
<comment type="caution">
    <text evidence="5">The sequence shown here is derived from an EMBL/GenBank/DDBJ whole genome shotgun (WGS) entry which is preliminary data.</text>
</comment>
<keyword evidence="6" id="KW-1185">Reference proteome</keyword>
<gene>
    <name evidence="5" type="ORF">GQ602_002458</name>
</gene>
<evidence type="ECO:0000259" key="4">
    <source>
        <dbReference type="Pfam" id="PF24866"/>
    </source>
</evidence>
<reference evidence="5 6" key="1">
    <citation type="journal article" date="2020" name="G3 (Bethesda)">
        <title>Genetic Underpinnings of Host Manipulation by Ophiocordyceps as Revealed by Comparative Transcriptomics.</title>
        <authorList>
            <person name="Will I."/>
            <person name="Das B."/>
            <person name="Trinh T."/>
            <person name="Brachmann A."/>
            <person name="Ohm R.A."/>
            <person name="de Bekker C."/>
        </authorList>
    </citation>
    <scope>NUCLEOTIDE SEQUENCE [LARGE SCALE GENOMIC DNA]</scope>
    <source>
        <strain evidence="5 6">EC05</strain>
    </source>
</reference>
<evidence type="ECO:0000256" key="2">
    <source>
        <dbReference type="SAM" id="Phobius"/>
    </source>
</evidence>
<dbReference type="PANTHER" id="PTHR42091:SF1">
    <property type="entry name" value="CONSERVED GLYCINE-RICH PROTEIN (AFU_ORTHOLOGUE AFUA_7G02440)"/>
    <property type="match status" value="1"/>
</dbReference>
<dbReference type="InterPro" id="IPR056634">
    <property type="entry name" value="DUF7732"/>
</dbReference>
<feature type="chain" id="PRO_5034111486" evidence="3">
    <location>
        <begin position="19"/>
        <end position="253"/>
    </location>
</feature>
<organism evidence="5 6">
    <name type="scientific">Ophiocordyceps camponoti-floridani</name>
    <dbReference type="NCBI Taxonomy" id="2030778"/>
    <lineage>
        <taxon>Eukaryota</taxon>
        <taxon>Fungi</taxon>
        <taxon>Dikarya</taxon>
        <taxon>Ascomycota</taxon>
        <taxon>Pezizomycotina</taxon>
        <taxon>Sordariomycetes</taxon>
        <taxon>Hypocreomycetidae</taxon>
        <taxon>Hypocreales</taxon>
        <taxon>Ophiocordycipitaceae</taxon>
        <taxon>Ophiocordyceps</taxon>
    </lineage>
</organism>
<evidence type="ECO:0000256" key="3">
    <source>
        <dbReference type="SAM" id="SignalP"/>
    </source>
</evidence>
<dbReference type="PANTHER" id="PTHR42091">
    <property type="entry name" value="CONSERVED GLYCINE-RICH PROTEIN (AFU_ORTHOLOGUE AFUA_7G02440)"/>
    <property type="match status" value="1"/>
</dbReference>
<keyword evidence="2" id="KW-1133">Transmembrane helix</keyword>
<dbReference type="EMBL" id="JAACLJ010000002">
    <property type="protein sequence ID" value="KAF4592159.1"/>
    <property type="molecule type" value="Genomic_DNA"/>
</dbReference>
<protein>
    <submittedName>
        <fullName evidence="5">Conserved glycine-rich protein</fullName>
    </submittedName>
</protein>
<dbReference type="AlphaFoldDB" id="A0A8H4QAI1"/>
<feature type="transmembrane region" description="Helical" evidence="2">
    <location>
        <begin position="228"/>
        <end position="252"/>
    </location>
</feature>
<feature type="compositionally biased region" description="Polar residues" evidence="1">
    <location>
        <begin position="65"/>
        <end position="76"/>
    </location>
</feature>
<feature type="region of interest" description="Disordered" evidence="1">
    <location>
        <begin position="37"/>
        <end position="82"/>
    </location>
</feature>
<sequence>MRVDLALLLALCLGDAMALWHRGVAADDKLLFRRRGGGRGGGGGGRRGGGRTGGQGTGGGGAISRPNTSPNSNLGGTSIGGTGPKPFIGGGRFYGGGSRVPFRAGARSPLGIAPFFLVGSALAFWPGVWLHGAQVYPYSRDHRYFNQSSNSNETAKVLCGCDRFEVCGCDDNDEGAFIDALIGNGSYDGLNKSLINVGEFKGRKTLFINGTLPNGTTADGPDSSGARFSAVTATVASALWMAVFSLFAALLLF</sequence>
<evidence type="ECO:0000313" key="6">
    <source>
        <dbReference type="Proteomes" id="UP000562929"/>
    </source>
</evidence>
<feature type="signal peptide" evidence="3">
    <location>
        <begin position="1"/>
        <end position="18"/>
    </location>
</feature>
<keyword evidence="2" id="KW-0812">Transmembrane</keyword>
<keyword evidence="2" id="KW-0472">Membrane</keyword>